<dbReference type="PROSITE" id="PS51186">
    <property type="entry name" value="GNAT"/>
    <property type="match status" value="1"/>
</dbReference>
<evidence type="ECO:0000313" key="3">
    <source>
        <dbReference type="Proteomes" id="UP000275401"/>
    </source>
</evidence>
<accession>A0A3M8VLZ0</accession>
<comment type="caution">
    <text evidence="2">The sequence shown here is derived from an EMBL/GenBank/DDBJ whole genome shotgun (WGS) entry which is preliminary data.</text>
</comment>
<evidence type="ECO:0000313" key="2">
    <source>
        <dbReference type="EMBL" id="RNG17819.1"/>
    </source>
</evidence>
<sequence>MSLPGTAIRPAGHADLKAVADIYTHYVRHSVITFDETPRSAADWEQLLDDLTVRGLPFLVAERSGEVVGFAYAAPWRPKPAYRYTVEDTIYLAPDATGRGLGSALLDRLITEAGRAGKRTMIAVIADTGGDGTGSDASTALHRRFGFTDAGRLTAVGHKHGRWVDTALLQRPLSVPEPVREHASEPG</sequence>
<evidence type="ECO:0000259" key="1">
    <source>
        <dbReference type="PROSITE" id="PS51186"/>
    </source>
</evidence>
<gene>
    <name evidence="2" type="ORF">EEJ42_29275</name>
</gene>
<dbReference type="InterPro" id="IPR016181">
    <property type="entry name" value="Acyl_CoA_acyltransferase"/>
</dbReference>
<organism evidence="2 3">
    <name type="scientific">Streptomyces botrytidirepellens</name>
    <dbReference type="NCBI Taxonomy" id="2486417"/>
    <lineage>
        <taxon>Bacteria</taxon>
        <taxon>Bacillati</taxon>
        <taxon>Actinomycetota</taxon>
        <taxon>Actinomycetes</taxon>
        <taxon>Kitasatosporales</taxon>
        <taxon>Streptomycetaceae</taxon>
        <taxon>Streptomyces</taxon>
    </lineage>
</organism>
<dbReference type="Proteomes" id="UP000275401">
    <property type="component" value="Unassembled WGS sequence"/>
</dbReference>
<dbReference type="RefSeq" id="WP_123104634.1">
    <property type="nucleotide sequence ID" value="NZ_RIBZ01000327.1"/>
</dbReference>
<proteinExistence type="predicted"/>
<dbReference type="InterPro" id="IPR000182">
    <property type="entry name" value="GNAT_dom"/>
</dbReference>
<dbReference type="PANTHER" id="PTHR43072">
    <property type="entry name" value="N-ACETYLTRANSFERASE"/>
    <property type="match status" value="1"/>
</dbReference>
<dbReference type="AlphaFoldDB" id="A0A3M8VLZ0"/>
<dbReference type="Pfam" id="PF00583">
    <property type="entry name" value="Acetyltransf_1"/>
    <property type="match status" value="1"/>
</dbReference>
<feature type="domain" description="N-acetyltransferase" evidence="1">
    <location>
        <begin position="6"/>
        <end position="174"/>
    </location>
</feature>
<name>A0A3M8VLZ0_9ACTN</name>
<dbReference type="GO" id="GO:0016747">
    <property type="term" value="F:acyltransferase activity, transferring groups other than amino-acyl groups"/>
    <property type="evidence" value="ECO:0007669"/>
    <property type="project" value="InterPro"/>
</dbReference>
<dbReference type="CDD" id="cd04301">
    <property type="entry name" value="NAT_SF"/>
    <property type="match status" value="1"/>
</dbReference>
<dbReference type="SUPFAM" id="SSF55729">
    <property type="entry name" value="Acyl-CoA N-acyltransferases (Nat)"/>
    <property type="match status" value="1"/>
</dbReference>
<dbReference type="PANTHER" id="PTHR43072:SF8">
    <property type="entry name" value="ACYLTRANSFERASE FABY-RELATED"/>
    <property type="match status" value="1"/>
</dbReference>
<reference evidence="2 3" key="1">
    <citation type="submission" date="2018-11" db="EMBL/GenBank/DDBJ databases">
        <title>The Potential of Streptomyces as Biocontrol Agents against the Tomato grey mould, Botrytis cinerea (Gray mold) Frontiers in Microbiology.</title>
        <authorList>
            <person name="Li D."/>
        </authorList>
    </citation>
    <scope>NUCLEOTIDE SEQUENCE [LARGE SCALE GENOMIC DNA]</scope>
    <source>
        <strain evidence="2 3">NEAU-LD23</strain>
    </source>
</reference>
<keyword evidence="2" id="KW-0808">Transferase</keyword>
<dbReference type="Gene3D" id="3.40.630.30">
    <property type="match status" value="1"/>
</dbReference>
<dbReference type="EMBL" id="RIBZ01000327">
    <property type="protein sequence ID" value="RNG17819.1"/>
    <property type="molecule type" value="Genomic_DNA"/>
</dbReference>
<keyword evidence="3" id="KW-1185">Reference proteome</keyword>
<protein>
    <submittedName>
        <fullName evidence="2">N-acetyltransferase</fullName>
    </submittedName>
</protein>